<dbReference type="InterPro" id="IPR036397">
    <property type="entry name" value="RNaseH_sf"/>
</dbReference>
<dbReference type="Gene3D" id="3.30.420.10">
    <property type="entry name" value="Ribonuclease H-like superfamily/Ribonuclease H"/>
    <property type="match status" value="1"/>
</dbReference>
<dbReference type="Proteomes" id="UP000887159">
    <property type="component" value="Unassembled WGS sequence"/>
</dbReference>
<dbReference type="GO" id="GO:0003676">
    <property type="term" value="F:nucleic acid binding"/>
    <property type="evidence" value="ECO:0007669"/>
    <property type="project" value="InterPro"/>
</dbReference>
<proteinExistence type="predicted"/>
<dbReference type="AlphaFoldDB" id="A0A8X6R9R3"/>
<name>A0A8X6R9R3_TRICX</name>
<gene>
    <name evidence="1" type="primary">X975_19738</name>
    <name evidence="1" type="ORF">TNCV_2420991</name>
</gene>
<protein>
    <submittedName>
        <fullName evidence="1">Transposable element Tcb1 transposase</fullName>
    </submittedName>
</protein>
<evidence type="ECO:0000313" key="2">
    <source>
        <dbReference type="Proteomes" id="UP000887159"/>
    </source>
</evidence>
<reference evidence="1" key="1">
    <citation type="submission" date="2020-08" db="EMBL/GenBank/DDBJ databases">
        <title>Multicomponent nature underlies the extraordinary mechanical properties of spider dragline silk.</title>
        <authorList>
            <person name="Kono N."/>
            <person name="Nakamura H."/>
            <person name="Mori M."/>
            <person name="Yoshida Y."/>
            <person name="Ohtoshi R."/>
            <person name="Malay A.D."/>
            <person name="Moran D.A.P."/>
            <person name="Tomita M."/>
            <person name="Numata K."/>
            <person name="Arakawa K."/>
        </authorList>
    </citation>
    <scope>NUCLEOTIDE SEQUENCE</scope>
</reference>
<keyword evidence="2" id="KW-1185">Reference proteome</keyword>
<accession>A0A8X6R9R3</accession>
<dbReference type="EMBL" id="BMAU01021088">
    <property type="protein sequence ID" value="GFX90115.1"/>
    <property type="molecule type" value="Genomic_DNA"/>
</dbReference>
<comment type="caution">
    <text evidence="1">The sequence shown here is derived from an EMBL/GenBank/DDBJ whole genome shotgun (WGS) entry which is preliminary data.</text>
</comment>
<sequence>MIVTYSSFTSRAIAQLIGSVTHHSVYACTIQRRLQQSGTSAIRPLLGLTLTQNNTRLRSQLCHERRMKHHGEKMLNSSVMHRHTGRAQCIMVLGGIGYPSRTLLVHIAGTLKSQLCISEVLDPVVFPYLQIELLPWPARFPDLSPIENMWFMVSQRLTQITPPAATPDQRWQRVEAAWSAVPQENIQSIFESMPRCVPVVISNTGGYSGY</sequence>
<organism evidence="1 2">
    <name type="scientific">Trichonephila clavipes</name>
    <name type="common">Golden silk orbweaver</name>
    <name type="synonym">Nephila clavipes</name>
    <dbReference type="NCBI Taxonomy" id="2585209"/>
    <lineage>
        <taxon>Eukaryota</taxon>
        <taxon>Metazoa</taxon>
        <taxon>Ecdysozoa</taxon>
        <taxon>Arthropoda</taxon>
        <taxon>Chelicerata</taxon>
        <taxon>Arachnida</taxon>
        <taxon>Araneae</taxon>
        <taxon>Araneomorphae</taxon>
        <taxon>Entelegynae</taxon>
        <taxon>Araneoidea</taxon>
        <taxon>Nephilidae</taxon>
        <taxon>Trichonephila</taxon>
    </lineage>
</organism>
<evidence type="ECO:0000313" key="1">
    <source>
        <dbReference type="EMBL" id="GFX90115.1"/>
    </source>
</evidence>